<comment type="caution">
    <text evidence="1">The sequence shown here is derived from an EMBL/GenBank/DDBJ whole genome shotgun (WGS) entry which is preliminary data.</text>
</comment>
<dbReference type="Proteomes" id="UP000215914">
    <property type="component" value="Unassembled WGS sequence"/>
</dbReference>
<evidence type="ECO:0000313" key="1">
    <source>
        <dbReference type="EMBL" id="KAF5775502.1"/>
    </source>
</evidence>
<evidence type="ECO:0000313" key="2">
    <source>
        <dbReference type="Proteomes" id="UP000215914"/>
    </source>
</evidence>
<gene>
    <name evidence="1" type="ORF">HanXRQr2_Chr13g0612761</name>
</gene>
<reference evidence="1" key="2">
    <citation type="submission" date="2020-06" db="EMBL/GenBank/DDBJ databases">
        <title>Helianthus annuus Genome sequencing and assembly Release 2.</title>
        <authorList>
            <person name="Gouzy J."/>
            <person name="Langlade N."/>
            <person name="Munos S."/>
        </authorList>
    </citation>
    <scope>NUCLEOTIDE SEQUENCE</scope>
    <source>
        <tissue evidence="1">Leaves</tissue>
    </source>
</reference>
<reference evidence="1" key="1">
    <citation type="journal article" date="2017" name="Nature">
        <title>The sunflower genome provides insights into oil metabolism, flowering and Asterid evolution.</title>
        <authorList>
            <person name="Badouin H."/>
            <person name="Gouzy J."/>
            <person name="Grassa C.J."/>
            <person name="Murat F."/>
            <person name="Staton S.E."/>
            <person name="Cottret L."/>
            <person name="Lelandais-Briere C."/>
            <person name="Owens G.L."/>
            <person name="Carrere S."/>
            <person name="Mayjonade B."/>
            <person name="Legrand L."/>
            <person name="Gill N."/>
            <person name="Kane N.C."/>
            <person name="Bowers J.E."/>
            <person name="Hubner S."/>
            <person name="Bellec A."/>
            <person name="Berard A."/>
            <person name="Berges H."/>
            <person name="Blanchet N."/>
            <person name="Boniface M.C."/>
            <person name="Brunel D."/>
            <person name="Catrice O."/>
            <person name="Chaidir N."/>
            <person name="Claudel C."/>
            <person name="Donnadieu C."/>
            <person name="Faraut T."/>
            <person name="Fievet G."/>
            <person name="Helmstetter N."/>
            <person name="King M."/>
            <person name="Knapp S.J."/>
            <person name="Lai Z."/>
            <person name="Le Paslier M.C."/>
            <person name="Lippi Y."/>
            <person name="Lorenzon L."/>
            <person name="Mandel J.R."/>
            <person name="Marage G."/>
            <person name="Marchand G."/>
            <person name="Marquand E."/>
            <person name="Bret-Mestries E."/>
            <person name="Morien E."/>
            <person name="Nambeesan S."/>
            <person name="Nguyen T."/>
            <person name="Pegot-Espagnet P."/>
            <person name="Pouilly N."/>
            <person name="Raftis F."/>
            <person name="Sallet E."/>
            <person name="Schiex T."/>
            <person name="Thomas J."/>
            <person name="Vandecasteele C."/>
            <person name="Vares D."/>
            <person name="Vear F."/>
            <person name="Vautrin S."/>
            <person name="Crespi M."/>
            <person name="Mangin B."/>
            <person name="Burke J.M."/>
            <person name="Salse J."/>
            <person name="Munos S."/>
            <person name="Vincourt P."/>
            <person name="Rieseberg L.H."/>
            <person name="Langlade N.B."/>
        </authorList>
    </citation>
    <scope>NUCLEOTIDE SEQUENCE</scope>
    <source>
        <tissue evidence="1">Leaves</tissue>
    </source>
</reference>
<sequence>MFERYAISFVLGTNFRRIIFRLIISFDCGKQCGVFRWIILRLWHNHPSVD</sequence>
<proteinExistence type="predicted"/>
<organism evidence="1 2">
    <name type="scientific">Helianthus annuus</name>
    <name type="common">Common sunflower</name>
    <dbReference type="NCBI Taxonomy" id="4232"/>
    <lineage>
        <taxon>Eukaryota</taxon>
        <taxon>Viridiplantae</taxon>
        <taxon>Streptophyta</taxon>
        <taxon>Embryophyta</taxon>
        <taxon>Tracheophyta</taxon>
        <taxon>Spermatophyta</taxon>
        <taxon>Magnoliopsida</taxon>
        <taxon>eudicotyledons</taxon>
        <taxon>Gunneridae</taxon>
        <taxon>Pentapetalae</taxon>
        <taxon>asterids</taxon>
        <taxon>campanulids</taxon>
        <taxon>Asterales</taxon>
        <taxon>Asteraceae</taxon>
        <taxon>Asteroideae</taxon>
        <taxon>Heliantheae alliance</taxon>
        <taxon>Heliantheae</taxon>
        <taxon>Helianthus</taxon>
    </lineage>
</organism>
<accession>A0A9K3ELI6</accession>
<protein>
    <submittedName>
        <fullName evidence="1">Uncharacterized protein</fullName>
    </submittedName>
</protein>
<keyword evidence="2" id="KW-1185">Reference proteome</keyword>
<dbReference type="EMBL" id="MNCJ02000328">
    <property type="protein sequence ID" value="KAF5775502.1"/>
    <property type="molecule type" value="Genomic_DNA"/>
</dbReference>
<dbReference type="AlphaFoldDB" id="A0A9K3ELI6"/>
<dbReference type="Gramene" id="mRNA:HanXRQr2_Chr13g0612761">
    <property type="protein sequence ID" value="CDS:HanXRQr2_Chr13g0612761.1"/>
    <property type="gene ID" value="HanXRQr2_Chr13g0612761"/>
</dbReference>
<name>A0A9K3ELI6_HELAN</name>